<keyword evidence="1" id="KW-0472">Membrane</keyword>
<name>A0A540LIS5_MALBA</name>
<evidence type="ECO:0000313" key="3">
    <source>
        <dbReference type="Proteomes" id="UP000315295"/>
    </source>
</evidence>
<feature type="transmembrane region" description="Helical" evidence="1">
    <location>
        <begin position="66"/>
        <end position="90"/>
    </location>
</feature>
<keyword evidence="1" id="KW-1133">Transmembrane helix</keyword>
<dbReference type="AlphaFoldDB" id="A0A540LIS5"/>
<gene>
    <name evidence="2" type="ORF">C1H46_028074</name>
</gene>
<keyword evidence="3" id="KW-1185">Reference proteome</keyword>
<sequence length="99" mass="11762">MANCLEELDNAIAKLHQNFQELRYHLEKSFLEQGRALLKFEAQWKDLKKDHSRENEQRQVHLQQMWWVNFCQPNACFVAVVILIILAVPFPHHLGRVVI</sequence>
<protein>
    <submittedName>
        <fullName evidence="2">Uncharacterized protein</fullName>
    </submittedName>
</protein>
<evidence type="ECO:0000256" key="1">
    <source>
        <dbReference type="SAM" id="Phobius"/>
    </source>
</evidence>
<dbReference type="STRING" id="106549.A0A540LIS5"/>
<dbReference type="Proteomes" id="UP000315295">
    <property type="component" value="Unassembled WGS sequence"/>
</dbReference>
<dbReference type="EMBL" id="VIEB01000567">
    <property type="protein sequence ID" value="TQD86385.1"/>
    <property type="molecule type" value="Genomic_DNA"/>
</dbReference>
<keyword evidence="1" id="KW-0812">Transmembrane</keyword>
<reference evidence="2 3" key="1">
    <citation type="journal article" date="2019" name="G3 (Bethesda)">
        <title>Sequencing of a Wild Apple (Malus baccata) Genome Unravels the Differences Between Cultivated and Wild Apple Species Regarding Disease Resistance and Cold Tolerance.</title>
        <authorList>
            <person name="Chen X."/>
        </authorList>
    </citation>
    <scope>NUCLEOTIDE SEQUENCE [LARGE SCALE GENOMIC DNA]</scope>
    <source>
        <strain evidence="3">cv. Shandingzi</strain>
        <tissue evidence="2">Leaves</tissue>
    </source>
</reference>
<evidence type="ECO:0000313" key="2">
    <source>
        <dbReference type="EMBL" id="TQD86385.1"/>
    </source>
</evidence>
<accession>A0A540LIS5</accession>
<comment type="caution">
    <text evidence="2">The sequence shown here is derived from an EMBL/GenBank/DDBJ whole genome shotgun (WGS) entry which is preliminary data.</text>
</comment>
<organism evidence="2 3">
    <name type="scientific">Malus baccata</name>
    <name type="common">Siberian crab apple</name>
    <name type="synonym">Pyrus baccata</name>
    <dbReference type="NCBI Taxonomy" id="106549"/>
    <lineage>
        <taxon>Eukaryota</taxon>
        <taxon>Viridiplantae</taxon>
        <taxon>Streptophyta</taxon>
        <taxon>Embryophyta</taxon>
        <taxon>Tracheophyta</taxon>
        <taxon>Spermatophyta</taxon>
        <taxon>Magnoliopsida</taxon>
        <taxon>eudicotyledons</taxon>
        <taxon>Gunneridae</taxon>
        <taxon>Pentapetalae</taxon>
        <taxon>rosids</taxon>
        <taxon>fabids</taxon>
        <taxon>Rosales</taxon>
        <taxon>Rosaceae</taxon>
        <taxon>Amygdaloideae</taxon>
        <taxon>Maleae</taxon>
        <taxon>Malus</taxon>
    </lineage>
</organism>
<proteinExistence type="predicted"/>